<evidence type="ECO:0000256" key="2">
    <source>
        <dbReference type="SAM" id="MobiDB-lite"/>
    </source>
</evidence>
<dbReference type="OrthoDB" id="3359404at2759"/>
<reference evidence="3 4" key="1">
    <citation type="journal article" date="2014" name="PLoS Genet.">
        <title>Analysis of the Phlebiopsis gigantea genome, transcriptome and secretome provides insight into its pioneer colonization strategies of wood.</title>
        <authorList>
            <person name="Hori C."/>
            <person name="Ishida T."/>
            <person name="Igarashi K."/>
            <person name="Samejima M."/>
            <person name="Suzuki H."/>
            <person name="Master E."/>
            <person name="Ferreira P."/>
            <person name="Ruiz-Duenas F.J."/>
            <person name="Held B."/>
            <person name="Canessa P."/>
            <person name="Larrondo L.F."/>
            <person name="Schmoll M."/>
            <person name="Druzhinina I.S."/>
            <person name="Kubicek C.P."/>
            <person name="Gaskell J.A."/>
            <person name="Kersten P."/>
            <person name="St John F."/>
            <person name="Glasner J."/>
            <person name="Sabat G."/>
            <person name="Splinter BonDurant S."/>
            <person name="Syed K."/>
            <person name="Yadav J."/>
            <person name="Mgbeahuruike A.C."/>
            <person name="Kovalchuk A."/>
            <person name="Asiegbu F.O."/>
            <person name="Lackner G."/>
            <person name="Hoffmeister D."/>
            <person name="Rencoret J."/>
            <person name="Gutierrez A."/>
            <person name="Sun H."/>
            <person name="Lindquist E."/>
            <person name="Barry K."/>
            <person name="Riley R."/>
            <person name="Grigoriev I.V."/>
            <person name="Henrissat B."/>
            <person name="Kues U."/>
            <person name="Berka R.M."/>
            <person name="Martinez A.T."/>
            <person name="Covert S.F."/>
            <person name="Blanchette R.A."/>
            <person name="Cullen D."/>
        </authorList>
    </citation>
    <scope>NUCLEOTIDE SEQUENCE [LARGE SCALE GENOMIC DNA]</scope>
    <source>
        <strain evidence="3 4">11061_1 CR5-6</strain>
    </source>
</reference>
<sequence length="130" mass="14585">MTLALVRRHVARSQTRRSPGRRLNSSQAGGAEGKQRSAHGQWYADMLPGMVPVALLGSAVYMVRFCSASEGLRLLQANLAHERYLDETRAKVQELEREVEVLRRQREQGVTAAVAIASEETKPKSRGWLW</sequence>
<dbReference type="AlphaFoldDB" id="A0A0C3P4D6"/>
<dbReference type="EMBL" id="KN840438">
    <property type="protein sequence ID" value="KIP12839.1"/>
    <property type="molecule type" value="Genomic_DNA"/>
</dbReference>
<protein>
    <submittedName>
        <fullName evidence="3">Uncharacterized protein</fullName>
    </submittedName>
</protein>
<feature type="coiled-coil region" evidence="1">
    <location>
        <begin position="78"/>
        <end position="112"/>
    </location>
</feature>
<gene>
    <name evidence="3" type="ORF">PHLGIDRAFT_32712</name>
</gene>
<feature type="compositionally biased region" description="Basic residues" evidence="2">
    <location>
        <begin position="9"/>
        <end position="20"/>
    </location>
</feature>
<feature type="region of interest" description="Disordered" evidence="2">
    <location>
        <begin position="9"/>
        <end position="37"/>
    </location>
</feature>
<name>A0A0C3P4D6_PHLG1</name>
<proteinExistence type="predicted"/>
<accession>A0A0C3P4D6</accession>
<evidence type="ECO:0000313" key="4">
    <source>
        <dbReference type="Proteomes" id="UP000053257"/>
    </source>
</evidence>
<organism evidence="3 4">
    <name type="scientific">Phlebiopsis gigantea (strain 11061_1 CR5-6)</name>
    <name type="common">White-rot fungus</name>
    <name type="synonym">Peniophora gigantea</name>
    <dbReference type="NCBI Taxonomy" id="745531"/>
    <lineage>
        <taxon>Eukaryota</taxon>
        <taxon>Fungi</taxon>
        <taxon>Dikarya</taxon>
        <taxon>Basidiomycota</taxon>
        <taxon>Agaricomycotina</taxon>
        <taxon>Agaricomycetes</taxon>
        <taxon>Polyporales</taxon>
        <taxon>Phanerochaetaceae</taxon>
        <taxon>Phlebiopsis</taxon>
    </lineage>
</organism>
<evidence type="ECO:0000313" key="3">
    <source>
        <dbReference type="EMBL" id="KIP12839.1"/>
    </source>
</evidence>
<keyword evidence="4" id="KW-1185">Reference proteome</keyword>
<dbReference type="HOGENOM" id="CLU_152123_0_0_1"/>
<dbReference type="Proteomes" id="UP000053257">
    <property type="component" value="Unassembled WGS sequence"/>
</dbReference>
<keyword evidence="1" id="KW-0175">Coiled coil</keyword>
<evidence type="ECO:0000256" key="1">
    <source>
        <dbReference type="SAM" id="Coils"/>
    </source>
</evidence>